<gene>
    <name evidence="3" type="ORF">SM757_30310</name>
</gene>
<evidence type="ECO:0000259" key="2">
    <source>
        <dbReference type="Pfam" id="PF00924"/>
    </source>
</evidence>
<dbReference type="PANTHER" id="PTHR30566:SF25">
    <property type="entry name" value="INNER MEMBRANE PROTEIN"/>
    <property type="match status" value="1"/>
</dbReference>
<keyword evidence="4" id="KW-1185">Reference proteome</keyword>
<evidence type="ECO:0000256" key="1">
    <source>
        <dbReference type="SAM" id="Phobius"/>
    </source>
</evidence>
<organism evidence="3 4">
    <name type="scientific">Azohydromonas lata</name>
    <dbReference type="NCBI Taxonomy" id="45677"/>
    <lineage>
        <taxon>Bacteria</taxon>
        <taxon>Pseudomonadati</taxon>
        <taxon>Pseudomonadota</taxon>
        <taxon>Betaproteobacteria</taxon>
        <taxon>Burkholderiales</taxon>
        <taxon>Sphaerotilaceae</taxon>
        <taxon>Azohydromonas</taxon>
    </lineage>
</organism>
<name>A0ABU5IPR1_9BURK</name>
<sequence length="360" mass="39366">MRDWLPSPLDEWLYTLGAALLALLVAELVFYVGQRLIRRAVRGHATASALADAARRPARLVLRTVALNLTWQAAPAALPGLTPVQRITGMLLIGAVSWLLVSGINAFGRAVIAAHPVTVADNLNARRIHTQARVLSRTLSGLVGVIGGALMLMTLPGVRQVGASLLASAGIVGIIAGFAARPVLGNLIAGLQIGLTQPIRLDDVVVVEGEWGVIEEITGAYVVVRIWDERRLVVPLQYWVEKPFQNWTRSTSTLIGTVFIWVDYRMPLQPLRDELKRACEATPLWDRRFCLLQVTEAGDRAVQLRALVTAANSGQAWDLRCHVREALLEFMQREYPQFLPKLRAETTGDSASSPRAGLDS</sequence>
<proteinExistence type="predicted"/>
<dbReference type="RefSeq" id="WP_066342074.1">
    <property type="nucleotide sequence ID" value="NZ_JAXOJX010000086.1"/>
</dbReference>
<feature type="transmembrane region" description="Helical" evidence="1">
    <location>
        <begin position="12"/>
        <end position="32"/>
    </location>
</feature>
<feature type="transmembrane region" description="Helical" evidence="1">
    <location>
        <begin position="161"/>
        <end position="180"/>
    </location>
</feature>
<keyword evidence="1" id="KW-0472">Membrane</keyword>
<feature type="transmembrane region" description="Helical" evidence="1">
    <location>
        <begin position="90"/>
        <end position="113"/>
    </location>
</feature>
<accession>A0ABU5IPR1</accession>
<dbReference type="EMBL" id="JAXOJX010000086">
    <property type="protein sequence ID" value="MDZ5460879.1"/>
    <property type="molecule type" value="Genomic_DNA"/>
</dbReference>
<protein>
    <submittedName>
        <fullName evidence="3">Mechanosensitive ion channel family protein</fullName>
    </submittedName>
</protein>
<dbReference type="InterPro" id="IPR006685">
    <property type="entry name" value="MscS_channel_2nd"/>
</dbReference>
<dbReference type="PANTHER" id="PTHR30566">
    <property type="entry name" value="YNAI-RELATED MECHANOSENSITIVE ION CHANNEL"/>
    <property type="match status" value="1"/>
</dbReference>
<feature type="transmembrane region" description="Helical" evidence="1">
    <location>
        <begin position="134"/>
        <end position="155"/>
    </location>
</feature>
<dbReference type="SUPFAM" id="SSF50182">
    <property type="entry name" value="Sm-like ribonucleoproteins"/>
    <property type="match status" value="1"/>
</dbReference>
<evidence type="ECO:0000313" key="4">
    <source>
        <dbReference type="Proteomes" id="UP001293718"/>
    </source>
</evidence>
<keyword evidence="1" id="KW-1133">Transmembrane helix</keyword>
<dbReference type="Proteomes" id="UP001293718">
    <property type="component" value="Unassembled WGS sequence"/>
</dbReference>
<keyword evidence="1" id="KW-0812">Transmembrane</keyword>
<reference evidence="3 4" key="1">
    <citation type="submission" date="2023-11" db="EMBL/GenBank/DDBJ databases">
        <title>Draft genome of Azohydromonas lata strain H1 (DSM1123), a polyhydroxyalkanoate producer.</title>
        <authorList>
            <person name="Traversa D."/>
            <person name="D'Addabbo P."/>
            <person name="Pazzani C."/>
            <person name="Manzari C."/>
            <person name="Chiara M."/>
            <person name="Scrascia M."/>
        </authorList>
    </citation>
    <scope>NUCLEOTIDE SEQUENCE [LARGE SCALE GENOMIC DNA]</scope>
    <source>
        <strain evidence="3 4">H1</strain>
    </source>
</reference>
<dbReference type="Pfam" id="PF00924">
    <property type="entry name" value="MS_channel_2nd"/>
    <property type="match status" value="1"/>
</dbReference>
<feature type="domain" description="Mechanosensitive ion channel MscS" evidence="2">
    <location>
        <begin position="183"/>
        <end position="249"/>
    </location>
</feature>
<dbReference type="Gene3D" id="1.10.287.1260">
    <property type="match status" value="1"/>
</dbReference>
<evidence type="ECO:0000313" key="3">
    <source>
        <dbReference type="EMBL" id="MDZ5460879.1"/>
    </source>
</evidence>
<comment type="caution">
    <text evidence="3">The sequence shown here is derived from an EMBL/GenBank/DDBJ whole genome shotgun (WGS) entry which is preliminary data.</text>
</comment>
<dbReference type="InterPro" id="IPR010920">
    <property type="entry name" value="LSM_dom_sf"/>
</dbReference>